<dbReference type="GO" id="GO:0003677">
    <property type="term" value="F:DNA binding"/>
    <property type="evidence" value="ECO:0007669"/>
    <property type="project" value="UniProtKB-KW"/>
</dbReference>
<accession>A0A1G2MW10</accession>
<dbReference type="GO" id="GO:0043138">
    <property type="term" value="F:3'-5' DNA helicase activity"/>
    <property type="evidence" value="ECO:0007669"/>
    <property type="project" value="TreeGrafter"/>
</dbReference>
<dbReference type="GO" id="GO:0006270">
    <property type="term" value="P:DNA replication initiation"/>
    <property type="evidence" value="ECO:0007669"/>
    <property type="project" value="TreeGrafter"/>
</dbReference>
<keyword evidence="3" id="KW-0238">DNA-binding</keyword>
<dbReference type="Gene3D" id="3.40.50.300">
    <property type="entry name" value="P-loop containing nucleotide triphosphate hydrolases"/>
    <property type="match status" value="1"/>
</dbReference>
<evidence type="ECO:0000313" key="5">
    <source>
        <dbReference type="Proteomes" id="UP000177943"/>
    </source>
</evidence>
<dbReference type="GO" id="GO:0006302">
    <property type="term" value="P:double-strand break repair"/>
    <property type="evidence" value="ECO:0007669"/>
    <property type="project" value="TreeGrafter"/>
</dbReference>
<dbReference type="InterPro" id="IPR027417">
    <property type="entry name" value="P-loop_NTPase"/>
</dbReference>
<comment type="caution">
    <text evidence="4">The sequence shown here is derived from an EMBL/GenBank/DDBJ whole genome shotgun (WGS) entry which is preliminary data.</text>
</comment>
<dbReference type="PANTHER" id="PTHR30580:SF0">
    <property type="entry name" value="PRIMOSOMAL PROTEIN N"/>
    <property type="match status" value="1"/>
</dbReference>
<organism evidence="4 5">
    <name type="scientific">Candidatus Taylorbacteria bacterium RIFCSPHIGHO2_02_FULL_45_35</name>
    <dbReference type="NCBI Taxonomy" id="1802311"/>
    <lineage>
        <taxon>Bacteria</taxon>
        <taxon>Candidatus Tayloriibacteriota</taxon>
    </lineage>
</organism>
<gene>
    <name evidence="4" type="ORF">A3D56_00070</name>
</gene>
<keyword evidence="1" id="KW-0547">Nucleotide-binding</keyword>
<evidence type="ECO:0000256" key="2">
    <source>
        <dbReference type="ARBA" id="ARBA00022840"/>
    </source>
</evidence>
<evidence type="ECO:0000256" key="1">
    <source>
        <dbReference type="ARBA" id="ARBA00022741"/>
    </source>
</evidence>
<dbReference type="EMBL" id="MHRP01000001">
    <property type="protein sequence ID" value="OHA28060.1"/>
    <property type="molecule type" value="Genomic_DNA"/>
</dbReference>
<sequence length="635" mass="71597">MYIIEVIPLRKGIGKETLSYFTLTEAKVGTLISVPIRGSLSPALIVEIREGRSVKSNLRRANFKLQKAGKLLAPAFFTSEFFETAKDMADYFATTPGAVLKEMSSKIILENLQKTKMLARGNEKGKEKKESEAEKFTLEGDEDSRVTEYKKIIREAFAKKTSIFILCPTNADVLKIGHLLEKGIEEYAYALHSKTSKKNLLKKWDSARENSHPIVLIGTESFLSMPRRDMGTIIIEAEGDRNYISRKKPYLDARTFAERLAEKNGSRLIFADKLLRVETYVRQKNAELIRENESGGRNRDKVKSSIVDMKKYKPESKKGFISISLELKALTESIQKRNGRLFILSARRGLSGSTVCGDCGTVVLCKNCSAPTTLHKGKNPGENFFLCHRCGEKRTAKEKCLHCGSWKLTALGVGIDRLAEDFKDAFPHIPLSVFDRDKIKNETEAEKIVQNFYSTAGSVLLGTEIALPYLKEKVMAAAIGSVDALFSLPDFRIREKVLRLALKTKALAEETFLIQTRHPEEISLTSALNGNLSPFYESEIEARKILGYPPFKILIKISLTGKKETIREEMEKLKKMLAPRELIIFPAFVEKIKGLFVLNGLLRLDKTNWPNSELLSIFRSLPQKYQIHVDPDSLL</sequence>
<dbReference type="Proteomes" id="UP000177943">
    <property type="component" value="Unassembled WGS sequence"/>
</dbReference>
<keyword evidence="2" id="KW-0067">ATP-binding</keyword>
<evidence type="ECO:0000256" key="3">
    <source>
        <dbReference type="ARBA" id="ARBA00023125"/>
    </source>
</evidence>
<evidence type="ECO:0008006" key="6">
    <source>
        <dbReference type="Google" id="ProtNLM"/>
    </source>
</evidence>
<name>A0A1G2MW10_9BACT</name>
<dbReference type="AlphaFoldDB" id="A0A1G2MW10"/>
<dbReference type="GO" id="GO:0005524">
    <property type="term" value="F:ATP binding"/>
    <property type="evidence" value="ECO:0007669"/>
    <property type="project" value="UniProtKB-KW"/>
</dbReference>
<protein>
    <recommendedName>
        <fullName evidence="6">Primosomal protein N' 3' DNA-binding domain-containing protein</fullName>
    </recommendedName>
</protein>
<reference evidence="4 5" key="1">
    <citation type="journal article" date="2016" name="Nat. Commun.">
        <title>Thousands of microbial genomes shed light on interconnected biogeochemical processes in an aquifer system.</title>
        <authorList>
            <person name="Anantharaman K."/>
            <person name="Brown C.T."/>
            <person name="Hug L.A."/>
            <person name="Sharon I."/>
            <person name="Castelle C.J."/>
            <person name="Probst A.J."/>
            <person name="Thomas B.C."/>
            <person name="Singh A."/>
            <person name="Wilkins M.J."/>
            <person name="Karaoz U."/>
            <person name="Brodie E.L."/>
            <person name="Williams K.H."/>
            <person name="Hubbard S.S."/>
            <person name="Banfield J.F."/>
        </authorList>
    </citation>
    <scope>NUCLEOTIDE SEQUENCE [LARGE SCALE GENOMIC DNA]</scope>
</reference>
<dbReference type="PANTHER" id="PTHR30580">
    <property type="entry name" value="PRIMOSOMAL PROTEIN N"/>
    <property type="match status" value="1"/>
</dbReference>
<proteinExistence type="predicted"/>
<dbReference type="GO" id="GO:0006310">
    <property type="term" value="P:DNA recombination"/>
    <property type="evidence" value="ECO:0007669"/>
    <property type="project" value="TreeGrafter"/>
</dbReference>
<evidence type="ECO:0000313" key="4">
    <source>
        <dbReference type="EMBL" id="OHA28060.1"/>
    </source>
</evidence>